<organism evidence="2 3">
    <name type="scientific">Actinokineospora globicatena</name>
    <dbReference type="NCBI Taxonomy" id="103729"/>
    <lineage>
        <taxon>Bacteria</taxon>
        <taxon>Bacillati</taxon>
        <taxon>Actinomycetota</taxon>
        <taxon>Actinomycetes</taxon>
        <taxon>Pseudonocardiales</taxon>
        <taxon>Pseudonocardiaceae</taxon>
        <taxon>Actinokineospora</taxon>
    </lineage>
</organism>
<proteinExistence type="predicted"/>
<feature type="compositionally biased region" description="Basic and acidic residues" evidence="1">
    <location>
        <begin position="1"/>
        <end position="13"/>
    </location>
</feature>
<evidence type="ECO:0000256" key="1">
    <source>
        <dbReference type="SAM" id="MobiDB-lite"/>
    </source>
</evidence>
<comment type="caution">
    <text evidence="2">The sequence shown here is derived from an EMBL/GenBank/DDBJ whole genome shotgun (WGS) entry which is preliminary data.</text>
</comment>
<dbReference type="AlphaFoldDB" id="A0A9W6QJB9"/>
<keyword evidence="3" id="KW-1185">Reference proteome</keyword>
<sequence>MGMNRAPDDRVLDGIDDAGDTENPVGELGLPALSRVTARMCALAGLPVTIATTWLLGNETSATVSQTIA</sequence>
<protein>
    <submittedName>
        <fullName evidence="2">Uncharacterized protein</fullName>
    </submittedName>
</protein>
<accession>A0A9W6QJB9</accession>
<name>A0A9W6QJB9_9PSEU</name>
<feature type="region of interest" description="Disordered" evidence="1">
    <location>
        <begin position="1"/>
        <end position="24"/>
    </location>
</feature>
<reference evidence="2" key="1">
    <citation type="submission" date="2023-02" db="EMBL/GenBank/DDBJ databases">
        <title>Actinokineospora globicatena NBRC 15670.</title>
        <authorList>
            <person name="Ichikawa N."/>
            <person name="Sato H."/>
            <person name="Tonouchi N."/>
        </authorList>
    </citation>
    <scope>NUCLEOTIDE SEQUENCE</scope>
    <source>
        <strain evidence="2">NBRC 15670</strain>
    </source>
</reference>
<evidence type="ECO:0000313" key="3">
    <source>
        <dbReference type="Proteomes" id="UP001165042"/>
    </source>
</evidence>
<evidence type="ECO:0000313" key="2">
    <source>
        <dbReference type="EMBL" id="GLW89740.1"/>
    </source>
</evidence>
<gene>
    <name evidence="2" type="ORF">Aglo03_05560</name>
</gene>
<dbReference type="EMBL" id="BSSD01000001">
    <property type="protein sequence ID" value="GLW89740.1"/>
    <property type="molecule type" value="Genomic_DNA"/>
</dbReference>
<dbReference type="Proteomes" id="UP001165042">
    <property type="component" value="Unassembled WGS sequence"/>
</dbReference>